<gene>
    <name evidence="4" type="ORF">DW663_12555</name>
</gene>
<dbReference type="Pfam" id="PF00534">
    <property type="entry name" value="Glycos_transf_1"/>
    <property type="match status" value="1"/>
</dbReference>
<accession>A0A414PM89</accession>
<name>A0A414PM89_FUSMR</name>
<dbReference type="GO" id="GO:0016757">
    <property type="term" value="F:glycosyltransferase activity"/>
    <property type="evidence" value="ECO:0007669"/>
    <property type="project" value="InterPro"/>
</dbReference>
<feature type="domain" description="Glycosyl transferase family 1" evidence="2">
    <location>
        <begin position="193"/>
        <end position="358"/>
    </location>
</feature>
<comment type="caution">
    <text evidence="4">The sequence shown here is derived from an EMBL/GenBank/DDBJ whole genome shotgun (WGS) entry which is preliminary data.</text>
</comment>
<proteinExistence type="predicted"/>
<protein>
    <submittedName>
        <fullName evidence="4">Glycosyltransferase family 1 protein</fullName>
    </submittedName>
</protein>
<dbReference type="CDD" id="cd03809">
    <property type="entry name" value="GT4_MtfB-like"/>
    <property type="match status" value="1"/>
</dbReference>
<dbReference type="EMBL" id="QRHL01000046">
    <property type="protein sequence ID" value="RHF69632.1"/>
    <property type="molecule type" value="Genomic_DNA"/>
</dbReference>
<evidence type="ECO:0000256" key="1">
    <source>
        <dbReference type="ARBA" id="ARBA00022679"/>
    </source>
</evidence>
<dbReference type="Pfam" id="PF13439">
    <property type="entry name" value="Glyco_transf_4"/>
    <property type="match status" value="1"/>
</dbReference>
<evidence type="ECO:0000259" key="3">
    <source>
        <dbReference type="Pfam" id="PF13439"/>
    </source>
</evidence>
<feature type="domain" description="Glycosyltransferase subfamily 4-like N-terminal" evidence="3">
    <location>
        <begin position="17"/>
        <end position="182"/>
    </location>
</feature>
<dbReference type="InterPro" id="IPR001296">
    <property type="entry name" value="Glyco_trans_1"/>
</dbReference>
<dbReference type="Gene3D" id="3.40.50.2000">
    <property type="entry name" value="Glycogen Phosphorylase B"/>
    <property type="match status" value="2"/>
</dbReference>
<sequence length="383" mass="44990">MKNIYLDMQPTWSRKTGIGWYTYKIAEGLVKNKKNCYIGGLFNPLGIRKIERVNGLRYREMKYFWPYYNFYGFFSKKIFKWKFLKFNNITNTNCMIYHFFNFTIPKKIKGKIITTIHDTIHKEVKEGIDFDIDKFDEEIIYSLEKSDVVVTVSNSAKQDIIKYYGNKYAEKIRIVEPGVNLEEYNRPLILNKKEEMFSKIRVSKESEIIFTIGTLQKRKNIVNIIKAYNFYKDKNLNSKLVLVIAGNPGVGYDEIIKEYEASKYKENIKILHYISEEEKILLYKLAKIFVFPSLYEGFGMPIVEAMAAGVPVITSNISSMPEVAREAALIVNPYSVEDICSAIEKYDLNENLRKEKIKLGYSQCRNYTWKNAVEKMEKIYEEL</sequence>
<dbReference type="PANTHER" id="PTHR46401:SF2">
    <property type="entry name" value="GLYCOSYLTRANSFERASE WBBK-RELATED"/>
    <property type="match status" value="1"/>
</dbReference>
<keyword evidence="1 4" id="KW-0808">Transferase</keyword>
<evidence type="ECO:0000313" key="4">
    <source>
        <dbReference type="EMBL" id="RHF69632.1"/>
    </source>
</evidence>
<dbReference type="InterPro" id="IPR028098">
    <property type="entry name" value="Glyco_trans_4-like_N"/>
</dbReference>
<dbReference type="AlphaFoldDB" id="A0A414PM89"/>
<organism evidence="4 5">
    <name type="scientific">Fusobacterium mortiferum</name>
    <dbReference type="NCBI Taxonomy" id="850"/>
    <lineage>
        <taxon>Bacteria</taxon>
        <taxon>Fusobacteriati</taxon>
        <taxon>Fusobacteriota</taxon>
        <taxon>Fusobacteriia</taxon>
        <taxon>Fusobacteriales</taxon>
        <taxon>Fusobacteriaceae</taxon>
        <taxon>Fusobacterium</taxon>
    </lineage>
</organism>
<reference evidence="4 5" key="1">
    <citation type="submission" date="2018-08" db="EMBL/GenBank/DDBJ databases">
        <title>A genome reference for cultivated species of the human gut microbiota.</title>
        <authorList>
            <person name="Zou Y."/>
            <person name="Xue W."/>
            <person name="Luo G."/>
        </authorList>
    </citation>
    <scope>NUCLEOTIDE SEQUENCE [LARGE SCALE GENOMIC DNA]</scope>
    <source>
        <strain evidence="4 5">AM25-1</strain>
    </source>
</reference>
<dbReference type="SUPFAM" id="SSF53756">
    <property type="entry name" value="UDP-Glycosyltransferase/glycogen phosphorylase"/>
    <property type="match status" value="1"/>
</dbReference>
<evidence type="ECO:0000313" key="5">
    <source>
        <dbReference type="Proteomes" id="UP000284676"/>
    </source>
</evidence>
<dbReference type="RefSeq" id="WP_118234764.1">
    <property type="nucleotide sequence ID" value="NZ_QRHL01000046.1"/>
</dbReference>
<dbReference type="Proteomes" id="UP000284676">
    <property type="component" value="Unassembled WGS sequence"/>
</dbReference>
<dbReference type="GO" id="GO:0009103">
    <property type="term" value="P:lipopolysaccharide biosynthetic process"/>
    <property type="evidence" value="ECO:0007669"/>
    <property type="project" value="TreeGrafter"/>
</dbReference>
<dbReference type="PANTHER" id="PTHR46401">
    <property type="entry name" value="GLYCOSYLTRANSFERASE WBBK-RELATED"/>
    <property type="match status" value="1"/>
</dbReference>
<evidence type="ECO:0000259" key="2">
    <source>
        <dbReference type="Pfam" id="PF00534"/>
    </source>
</evidence>